<evidence type="ECO:0000313" key="5">
    <source>
        <dbReference type="RefSeq" id="XP_017780384.1"/>
    </source>
</evidence>
<feature type="compositionally biased region" description="Acidic residues" evidence="3">
    <location>
        <begin position="80"/>
        <end position="89"/>
    </location>
</feature>
<protein>
    <recommendedName>
        <fullName evidence="1">E3 ubiquitin-protein ligase PPP1R11</fullName>
    </recommendedName>
    <alternativeName>
        <fullName evidence="2">Protein phosphatase 1 regulatory subunit 11</fullName>
    </alternativeName>
</protein>
<feature type="region of interest" description="Disordered" evidence="3">
    <location>
        <begin position="76"/>
        <end position="141"/>
    </location>
</feature>
<dbReference type="Proteomes" id="UP000695000">
    <property type="component" value="Unplaced"/>
</dbReference>
<dbReference type="PANTHER" id="PTHR20835">
    <property type="entry name" value="E3 UBIQUITIN-PROTEIN LIGASE PPP1R11-RELATED"/>
    <property type="match status" value="1"/>
</dbReference>
<feature type="compositionally biased region" description="Low complexity" evidence="3">
    <location>
        <begin position="1"/>
        <end position="31"/>
    </location>
</feature>
<organism evidence="4 5">
    <name type="scientific">Nicrophorus vespilloides</name>
    <name type="common">Boreal carrion beetle</name>
    <dbReference type="NCBI Taxonomy" id="110193"/>
    <lineage>
        <taxon>Eukaryota</taxon>
        <taxon>Metazoa</taxon>
        <taxon>Ecdysozoa</taxon>
        <taxon>Arthropoda</taxon>
        <taxon>Hexapoda</taxon>
        <taxon>Insecta</taxon>
        <taxon>Pterygota</taxon>
        <taxon>Neoptera</taxon>
        <taxon>Endopterygota</taxon>
        <taxon>Coleoptera</taxon>
        <taxon>Polyphaga</taxon>
        <taxon>Staphyliniformia</taxon>
        <taxon>Silphidae</taxon>
        <taxon>Nicrophorinae</taxon>
        <taxon>Nicrophorus</taxon>
    </lineage>
</organism>
<name>A0ABM1N0N4_NICVS</name>
<dbReference type="GeneID" id="108565439"/>
<evidence type="ECO:0000256" key="2">
    <source>
        <dbReference type="ARBA" id="ARBA00031039"/>
    </source>
</evidence>
<accession>A0ABM1N0N4</accession>
<feature type="compositionally biased region" description="Basic and acidic residues" evidence="3">
    <location>
        <begin position="131"/>
        <end position="141"/>
    </location>
</feature>
<sequence length="141" mass="15837">MAEQLTSQQPTQDSTSATTTLTLDSTDSHQSVPTVQLTLRKPRTDRKVQWTTETIDNEHMDKKKSKCCCIYKKPKAFDESSSDSSDDECDHCQGHVEKKHQHQSSACEERSESASETVQIPVENADPPDENLPHDEEPPNP</sequence>
<evidence type="ECO:0000313" key="4">
    <source>
        <dbReference type="Proteomes" id="UP000695000"/>
    </source>
</evidence>
<keyword evidence="4" id="KW-1185">Reference proteome</keyword>
<evidence type="ECO:0000256" key="3">
    <source>
        <dbReference type="SAM" id="MobiDB-lite"/>
    </source>
</evidence>
<dbReference type="InterPro" id="IPR011107">
    <property type="entry name" value="PPI_Ypi1"/>
</dbReference>
<dbReference type="PANTHER" id="PTHR20835:SF0">
    <property type="entry name" value="E3 UBIQUITIN-PROTEIN LIGASE PPP1R11"/>
    <property type="match status" value="1"/>
</dbReference>
<dbReference type="Pfam" id="PF07491">
    <property type="entry name" value="PPI_Ypi1"/>
    <property type="match status" value="1"/>
</dbReference>
<evidence type="ECO:0000256" key="1">
    <source>
        <dbReference type="ARBA" id="ARBA00021994"/>
    </source>
</evidence>
<reference evidence="5" key="1">
    <citation type="submission" date="2025-08" db="UniProtKB">
        <authorList>
            <consortium name="RefSeq"/>
        </authorList>
    </citation>
    <scope>IDENTIFICATION</scope>
    <source>
        <tissue evidence="5">Whole Larva</tissue>
    </source>
</reference>
<gene>
    <name evidence="5" type="primary">LOC108565439</name>
</gene>
<feature type="region of interest" description="Disordered" evidence="3">
    <location>
        <begin position="1"/>
        <end position="47"/>
    </location>
</feature>
<dbReference type="RefSeq" id="XP_017780384.1">
    <property type="nucleotide sequence ID" value="XM_017924895.1"/>
</dbReference>
<proteinExistence type="predicted"/>